<name>R7SGX3_FOMME</name>
<feature type="transmembrane region" description="Helical" evidence="2">
    <location>
        <begin position="92"/>
        <end position="112"/>
    </location>
</feature>
<proteinExistence type="predicted"/>
<feature type="compositionally biased region" description="Basic and acidic residues" evidence="1">
    <location>
        <begin position="33"/>
        <end position="43"/>
    </location>
</feature>
<keyword evidence="2" id="KW-0472">Membrane</keyword>
<dbReference type="Proteomes" id="UP000053630">
    <property type="component" value="Unassembled WGS sequence"/>
</dbReference>
<gene>
    <name evidence="3" type="ORF">FOMMEDRAFT_162681</name>
</gene>
<keyword evidence="4" id="KW-1185">Reference proteome</keyword>
<reference evidence="4" key="1">
    <citation type="journal article" date="2012" name="Science">
        <title>The Paleozoic origin of enzymatic lignin decomposition reconstructed from 31 fungal genomes.</title>
        <authorList>
            <person name="Floudas D."/>
            <person name="Binder M."/>
            <person name="Riley R."/>
            <person name="Barry K."/>
            <person name="Blanchette R.A."/>
            <person name="Henrissat B."/>
            <person name="Martinez A.T."/>
            <person name="Otillar R."/>
            <person name="Spatafora J.W."/>
            <person name="Yadav J.S."/>
            <person name="Aerts A."/>
            <person name="Benoit I."/>
            <person name="Boyd A."/>
            <person name="Carlson A."/>
            <person name="Copeland A."/>
            <person name="Coutinho P.M."/>
            <person name="de Vries R.P."/>
            <person name="Ferreira P."/>
            <person name="Findley K."/>
            <person name="Foster B."/>
            <person name="Gaskell J."/>
            <person name="Glotzer D."/>
            <person name="Gorecki P."/>
            <person name="Heitman J."/>
            <person name="Hesse C."/>
            <person name="Hori C."/>
            <person name="Igarashi K."/>
            <person name="Jurgens J.A."/>
            <person name="Kallen N."/>
            <person name="Kersten P."/>
            <person name="Kohler A."/>
            <person name="Kuees U."/>
            <person name="Kumar T.K.A."/>
            <person name="Kuo A."/>
            <person name="LaButti K."/>
            <person name="Larrondo L.F."/>
            <person name="Lindquist E."/>
            <person name="Ling A."/>
            <person name="Lombard V."/>
            <person name="Lucas S."/>
            <person name="Lundell T."/>
            <person name="Martin R."/>
            <person name="McLaughlin D.J."/>
            <person name="Morgenstern I."/>
            <person name="Morin E."/>
            <person name="Murat C."/>
            <person name="Nagy L.G."/>
            <person name="Nolan M."/>
            <person name="Ohm R.A."/>
            <person name="Patyshakuliyeva A."/>
            <person name="Rokas A."/>
            <person name="Ruiz-Duenas F.J."/>
            <person name="Sabat G."/>
            <person name="Salamov A."/>
            <person name="Samejima M."/>
            <person name="Schmutz J."/>
            <person name="Slot J.C."/>
            <person name="St John F."/>
            <person name="Stenlid J."/>
            <person name="Sun H."/>
            <person name="Sun S."/>
            <person name="Syed K."/>
            <person name="Tsang A."/>
            <person name="Wiebenga A."/>
            <person name="Young D."/>
            <person name="Pisabarro A."/>
            <person name="Eastwood D.C."/>
            <person name="Martin F."/>
            <person name="Cullen D."/>
            <person name="Grigoriev I.V."/>
            <person name="Hibbett D.S."/>
        </authorList>
    </citation>
    <scope>NUCLEOTIDE SEQUENCE [LARGE SCALE GENOMIC DNA]</scope>
    <source>
        <strain evidence="4">MF3/22</strain>
    </source>
</reference>
<keyword evidence="2" id="KW-0812">Transmembrane</keyword>
<feature type="compositionally biased region" description="Low complexity" evidence="1">
    <location>
        <begin position="1"/>
        <end position="21"/>
    </location>
</feature>
<dbReference type="GeneID" id="18675884"/>
<keyword evidence="2" id="KW-1133">Transmembrane helix</keyword>
<evidence type="ECO:0000313" key="3">
    <source>
        <dbReference type="EMBL" id="EJC97660.1"/>
    </source>
</evidence>
<accession>R7SGX3</accession>
<organism evidence="3 4">
    <name type="scientific">Fomitiporia mediterranea (strain MF3/22)</name>
    <name type="common">Grapevine white-rot fungus</name>
    <dbReference type="NCBI Taxonomy" id="694068"/>
    <lineage>
        <taxon>Eukaryota</taxon>
        <taxon>Fungi</taxon>
        <taxon>Dikarya</taxon>
        <taxon>Basidiomycota</taxon>
        <taxon>Agaricomycotina</taxon>
        <taxon>Agaricomycetes</taxon>
        <taxon>Hymenochaetales</taxon>
        <taxon>Hymenochaetaceae</taxon>
        <taxon>Fomitiporia</taxon>
    </lineage>
</organism>
<evidence type="ECO:0000313" key="4">
    <source>
        <dbReference type="Proteomes" id="UP000053630"/>
    </source>
</evidence>
<feature type="region of interest" description="Disordered" evidence="1">
    <location>
        <begin position="1"/>
        <end position="43"/>
    </location>
</feature>
<dbReference type="AlphaFoldDB" id="R7SGX3"/>
<protein>
    <submittedName>
        <fullName evidence="3">Uncharacterized protein</fullName>
    </submittedName>
</protein>
<evidence type="ECO:0000256" key="1">
    <source>
        <dbReference type="SAM" id="MobiDB-lite"/>
    </source>
</evidence>
<evidence type="ECO:0000256" key="2">
    <source>
        <dbReference type="SAM" id="Phobius"/>
    </source>
</evidence>
<sequence>MPQHQRTGNSTSRASSASSSSNHHEGKHRHASHGSESRREPDSHGSRFIIVREVYYDSDDADSTTSAADEDYNISLLEFCTLKPSFWEADCWWCKMIALVAPLLVILFYYYITCFKGFLQWDANMWLKEAKAGSEKAKNPKVKEKFDGYRRELEYIHNQLSSLRDPDRNSFQSMASYNNFCVRLLNERKQFDIGRRIAGTKIE</sequence>
<dbReference type="KEGG" id="fme:FOMMEDRAFT_162681"/>
<dbReference type="EMBL" id="JH717986">
    <property type="protein sequence ID" value="EJC97660.1"/>
    <property type="molecule type" value="Genomic_DNA"/>
</dbReference>
<dbReference type="RefSeq" id="XP_007272079.1">
    <property type="nucleotide sequence ID" value="XM_007272017.1"/>
</dbReference>